<sequence length="281" mass="30267">MEQAQAIKARLANLRELRKLFQALRAMAAGRLHEGQDALAGIRAHVAVVEAALSEALALVTEGPRPLPFGEGPPVLIAVCAEHGFVGGFNARLLDRAEALREKGERLVIVGSRGATIAAERGFELEGRQPMATHAPGVPRLARNLFPQVVGARRVRVVFGAYRRGGAFDVTDRGVLPPEPAPQPAYGELVLPLTQMPPAELVARLYDEYLFAALTVALMESFASENAARLQVMEAADRSIADKLEVLQRAENDLRQEAITEELLDVVTGAEAITSRRGTDG</sequence>
<keyword evidence="9" id="KW-0066">ATP synthesis</keyword>
<keyword evidence="7" id="KW-0472">Membrane</keyword>
<dbReference type="PANTHER" id="PTHR11693:SF22">
    <property type="entry name" value="ATP SYNTHASE SUBUNIT GAMMA, MITOCHONDRIAL"/>
    <property type="match status" value="1"/>
</dbReference>
<dbReference type="InterPro" id="IPR000131">
    <property type="entry name" value="ATP_synth_F1_gsu"/>
</dbReference>
<comment type="function">
    <text evidence="1">Produces ATP from ADP in the presence of a proton gradient across the membrane. The gamma chain is believed to be important in regulating ATPase activity and the flow of protons through the CF(0) complex.</text>
</comment>
<gene>
    <name evidence="10" type="ORF">ACFOES_01215</name>
</gene>
<dbReference type="PRINTS" id="PR00126">
    <property type="entry name" value="ATPASEGAMMA"/>
</dbReference>
<keyword evidence="8" id="KW-0139">CF(1)</keyword>
<keyword evidence="4" id="KW-0813">Transport</keyword>
<dbReference type="SUPFAM" id="SSF52943">
    <property type="entry name" value="ATP synthase (F1-ATPase), gamma subunit"/>
    <property type="match status" value="1"/>
</dbReference>
<accession>A0ABV7ACV0</accession>
<reference evidence="11" key="1">
    <citation type="journal article" date="2019" name="Int. J. Syst. Evol. Microbiol.">
        <title>The Global Catalogue of Microorganisms (GCM) 10K type strain sequencing project: providing services to taxonomists for standard genome sequencing and annotation.</title>
        <authorList>
            <consortium name="The Broad Institute Genomics Platform"/>
            <consortium name="The Broad Institute Genome Sequencing Center for Infectious Disease"/>
            <person name="Wu L."/>
            <person name="Ma J."/>
        </authorList>
    </citation>
    <scope>NUCLEOTIDE SEQUENCE [LARGE SCALE GENOMIC DNA]</scope>
    <source>
        <strain evidence="11">KCTC 62192</strain>
    </source>
</reference>
<protein>
    <submittedName>
        <fullName evidence="10">F0F1 ATP synthase subunit gamma</fullName>
    </submittedName>
</protein>
<dbReference type="EMBL" id="JBHRSK010000002">
    <property type="protein sequence ID" value="MFC2966702.1"/>
    <property type="molecule type" value="Genomic_DNA"/>
</dbReference>
<evidence type="ECO:0000256" key="5">
    <source>
        <dbReference type="ARBA" id="ARBA00022781"/>
    </source>
</evidence>
<comment type="similarity">
    <text evidence="3">Belongs to the ATPase gamma chain family.</text>
</comment>
<comment type="subcellular location">
    <subcellularLocation>
        <location evidence="2">Membrane</location>
        <topology evidence="2">Peripheral membrane protein</topology>
    </subcellularLocation>
</comment>
<evidence type="ECO:0000256" key="7">
    <source>
        <dbReference type="ARBA" id="ARBA00023136"/>
    </source>
</evidence>
<dbReference type="PANTHER" id="PTHR11693">
    <property type="entry name" value="ATP SYNTHASE GAMMA CHAIN"/>
    <property type="match status" value="1"/>
</dbReference>
<evidence type="ECO:0000256" key="9">
    <source>
        <dbReference type="ARBA" id="ARBA00023310"/>
    </source>
</evidence>
<evidence type="ECO:0000256" key="3">
    <source>
        <dbReference type="ARBA" id="ARBA00007681"/>
    </source>
</evidence>
<evidence type="ECO:0000313" key="11">
    <source>
        <dbReference type="Proteomes" id="UP001595443"/>
    </source>
</evidence>
<evidence type="ECO:0000256" key="4">
    <source>
        <dbReference type="ARBA" id="ARBA00022448"/>
    </source>
</evidence>
<dbReference type="InterPro" id="IPR023632">
    <property type="entry name" value="ATP_synth_F1_gsu_CS"/>
</dbReference>
<evidence type="ECO:0000256" key="6">
    <source>
        <dbReference type="ARBA" id="ARBA00023065"/>
    </source>
</evidence>
<keyword evidence="6" id="KW-0406">Ion transport</keyword>
<organism evidence="10 11">
    <name type="scientific">Acidimangrovimonas pyrenivorans</name>
    <dbReference type="NCBI Taxonomy" id="2030798"/>
    <lineage>
        <taxon>Bacteria</taxon>
        <taxon>Pseudomonadati</taxon>
        <taxon>Pseudomonadota</taxon>
        <taxon>Alphaproteobacteria</taxon>
        <taxon>Rhodobacterales</taxon>
        <taxon>Paracoccaceae</taxon>
        <taxon>Acidimangrovimonas</taxon>
    </lineage>
</organism>
<evidence type="ECO:0000256" key="2">
    <source>
        <dbReference type="ARBA" id="ARBA00004170"/>
    </source>
</evidence>
<name>A0ABV7ACV0_9RHOB</name>
<dbReference type="PROSITE" id="PS00153">
    <property type="entry name" value="ATPASE_GAMMA"/>
    <property type="match status" value="1"/>
</dbReference>
<comment type="caution">
    <text evidence="10">The sequence shown here is derived from an EMBL/GenBank/DDBJ whole genome shotgun (WGS) entry which is preliminary data.</text>
</comment>
<proteinExistence type="inferred from homology"/>
<dbReference type="Gene3D" id="3.40.1380.10">
    <property type="match status" value="1"/>
</dbReference>
<dbReference type="Pfam" id="PF00231">
    <property type="entry name" value="ATP-synt"/>
    <property type="match status" value="1"/>
</dbReference>
<dbReference type="Gene3D" id="1.10.287.80">
    <property type="entry name" value="ATP synthase, gamma subunit, helix hairpin domain"/>
    <property type="match status" value="1"/>
</dbReference>
<keyword evidence="11" id="KW-1185">Reference proteome</keyword>
<keyword evidence="5" id="KW-0375">Hydrogen ion transport</keyword>
<dbReference type="RefSeq" id="WP_377831153.1">
    <property type="nucleotide sequence ID" value="NZ_JBHRSK010000002.1"/>
</dbReference>
<evidence type="ECO:0000256" key="8">
    <source>
        <dbReference type="ARBA" id="ARBA00023196"/>
    </source>
</evidence>
<evidence type="ECO:0000313" key="10">
    <source>
        <dbReference type="EMBL" id="MFC2966702.1"/>
    </source>
</evidence>
<dbReference type="Proteomes" id="UP001595443">
    <property type="component" value="Unassembled WGS sequence"/>
</dbReference>
<evidence type="ECO:0000256" key="1">
    <source>
        <dbReference type="ARBA" id="ARBA00003456"/>
    </source>
</evidence>
<dbReference type="InterPro" id="IPR035968">
    <property type="entry name" value="ATP_synth_F1_ATPase_gsu"/>
</dbReference>